<dbReference type="OrthoDB" id="4835412at2759"/>
<feature type="region of interest" description="Disordered" evidence="1">
    <location>
        <begin position="1628"/>
        <end position="1660"/>
    </location>
</feature>
<feature type="compositionally biased region" description="Acidic residues" evidence="1">
    <location>
        <begin position="696"/>
        <end position="706"/>
    </location>
</feature>
<comment type="caution">
    <text evidence="2">The sequence shown here is derived from an EMBL/GenBank/DDBJ whole genome shotgun (WGS) entry which is preliminary data.</text>
</comment>
<evidence type="ECO:0000313" key="3">
    <source>
        <dbReference type="Proteomes" id="UP000737391"/>
    </source>
</evidence>
<feature type="compositionally biased region" description="Basic and acidic residues" evidence="1">
    <location>
        <begin position="792"/>
        <end position="816"/>
    </location>
</feature>
<feature type="compositionally biased region" description="Polar residues" evidence="1">
    <location>
        <begin position="1217"/>
        <end position="1235"/>
    </location>
</feature>
<feature type="compositionally biased region" description="Acidic residues" evidence="1">
    <location>
        <begin position="569"/>
        <end position="578"/>
    </location>
</feature>
<feature type="compositionally biased region" description="Acidic residues" evidence="1">
    <location>
        <begin position="772"/>
        <end position="785"/>
    </location>
</feature>
<evidence type="ECO:0000313" key="2">
    <source>
        <dbReference type="EMBL" id="KAF4495375.1"/>
    </source>
</evidence>
<feature type="compositionally biased region" description="Low complexity" evidence="1">
    <location>
        <begin position="1258"/>
        <end position="1269"/>
    </location>
</feature>
<feature type="compositionally biased region" description="Basic and acidic residues" evidence="1">
    <location>
        <begin position="634"/>
        <end position="695"/>
    </location>
</feature>
<dbReference type="EMBL" id="LUFC02000654">
    <property type="protein sequence ID" value="KAF4495375.1"/>
    <property type="molecule type" value="Genomic_DNA"/>
</dbReference>
<evidence type="ECO:0000256" key="1">
    <source>
        <dbReference type="SAM" id="MobiDB-lite"/>
    </source>
</evidence>
<feature type="compositionally biased region" description="Polar residues" evidence="1">
    <location>
        <begin position="855"/>
        <end position="867"/>
    </location>
</feature>
<feature type="compositionally biased region" description="Basic and acidic residues" evidence="1">
    <location>
        <begin position="585"/>
        <end position="612"/>
    </location>
</feature>
<feature type="region of interest" description="Disordered" evidence="1">
    <location>
        <begin position="212"/>
        <end position="234"/>
    </location>
</feature>
<reference evidence="2" key="1">
    <citation type="submission" date="2020-01" db="EMBL/GenBank/DDBJ databases">
        <title>Identification and distribution of gene clusters putatively required for synthesis of sphingolipid metabolism inhibitors in phylogenetically diverse species of the filamentous fungus Fusarium.</title>
        <authorList>
            <person name="Kim H.-S."/>
            <person name="Busman M."/>
            <person name="Brown D.W."/>
            <person name="Divon H."/>
            <person name="Uhlig S."/>
            <person name="Proctor R.H."/>
        </authorList>
    </citation>
    <scope>NUCLEOTIDE SEQUENCE</scope>
    <source>
        <strain evidence="2">NRRL 31653</strain>
    </source>
</reference>
<dbReference type="Proteomes" id="UP000737391">
    <property type="component" value="Unassembled WGS sequence"/>
</dbReference>
<sequence>MEEAGSRAQSAGLAWLEQCQALLEASKASWPAMPILIRPLQLQELEAKVDELHQELEGVDSDDSDSEAQRQAKQESLVALESELRPLKTDWDRTCRDAHVAYRPEDEMKANSLINNFFNLYKDFGLPINGNMGVDTSALGLPGDSPDADPDTPRRPRMRMKRGGAVLTPDRNGVFEVRPIDSSHHITLAQPSHRFVLTRAPSSYANLTLISQSETRKKRKRGPSSAISHKRPRIQGNRNSIHFNAVYQNRRAAKKHTILRVPEDEDPVRPAKFYILRCELHDIDFNDNPLQSGLAHLSEAHHQHEDPSFETVVQHFGYEVTGCDDEKLIQNNKAATEAFQKGDRGARDFIRVTDSPSPKTPRKKASTAAKKGRSSRKSCNTFNPRDLVPGDVYIIYWSASKQWYCGLHIPLQDPESVGIEESLEALGLLNNIPPCYEYDSSSKSFSWAEGYEDGGEDASEQQFPFMFFEGLDFPDLCHVAWIPIDEIQPWDEDKVLMIEHSDQAFEYLKQRKAAQQPKRLGSNDEIPDSADDNSTSDLAPRSPVAEFSTDFQPVQTAEAVTPNTAPEADAADEAEDADVIGQTDETLKDTGEAPEKEQDFLPKPEETQKDTEGSPEEEQETQIEPKETQGAQMETKEAQDTKLESENEQDVQKELVEAQKDARLESVEERGILPEPQEVHNDATLESGEVQKDTQMDVEEAPDTEPEPDKVTESPVQPEIVKDEDITMNSEESPIESAAQQAIEDSEDVVMETSEVSTPEPLQRNDSQSDRDDQEIILDTQEDPAENVSSPKEPEEVTSEREHESSSHEAREERLPSVDLADLLTAGEDLELQFSQSEQRELEQRLTPTPVHETVSPSRAANDVVNTKQEESLPGSPTPETTSVTRTENDSSDETREASQPQRSSVATESSNDETPRPRLSYAEMGRASSLSEGIPSDVVESRPQIQPASRRARSGTPNRNALAAQSRMSSLSMSPVVSRPPAMSQPATIPFSPTAPSASTPLQLPMMSQPPPSSQSSVVWSPTSQRPSSGLQHPVSSWPLDNSWASTTPQRLGPSQSSALARRPAPSQPTATSQPPTSSQPPAARPSTLSGPPSSSQPSPSEPPFRAPTAQMGHAAQVAMSPGPAVSNGEQPYNVRPTSQVLAPPRHSQVEIPLPEDAQNRSEVLRHPHAAQPKAPAQALRNSPRPNQVPRAIKPKAPSKPTVEIVLLNRQAVDQARSQSMTTGQQAAATSPTQMPAAHERQSEPAQITPTPPVMSAARPEAPAARRPLPQERPSPKPSASPVKRREAPKAMPLPKLASSPSSQPPSGAENTPVAQPERPAQIPSGQPPARYASRPTSPVHQNSPRLPPMNVPLEGHYLPNTMLAQQQASLSRPSSSGHVGPQPMPSPRLAARSISRPGSASQMHIRSQAMPSPHQLAAEVQRPQSSFQGHTGSQPMYSPRQVPGEIPHHASVYERQPNHGPAPSPRRPYAVPVQPPPSPHQPLSHFPHRSPEMQGNGYVSQRHALTGTLSPQLSTAENQLPPIRLSNISRPRSEAHTGPNMISPPQTAVGARPGHYTGHQQPTPPIMQSPRLSAAEISRPRTASNMRPPLATMSPILGHTEPHRPNSSYTQAMPFHAPLPTMLPNYSSTGYQSSAPSAHQYAQPNRPQGYLRRHSESACQPQLQQYALAGSPQIANSTPRSYQSHEPDQGPRRNPALDPFLPELSPNVRKALLEQVRTERPDLVPCDFLNDENRYRCPFCKETTLEPTALINHIKMSCPMLEEKYKQDKNEQAFEANRGKRVKPAKRKSQMAQAVKNARVRS</sequence>
<feature type="compositionally biased region" description="Low complexity" evidence="1">
    <location>
        <begin position="1015"/>
        <end position="1026"/>
    </location>
</feature>
<feature type="region of interest" description="Disordered" evidence="1">
    <location>
        <begin position="511"/>
        <end position="541"/>
    </location>
</feature>
<feature type="compositionally biased region" description="Polar residues" evidence="1">
    <location>
        <begin position="1336"/>
        <end position="1346"/>
    </location>
</feature>
<feature type="compositionally biased region" description="Polar residues" evidence="1">
    <location>
        <begin position="1424"/>
        <end position="1438"/>
    </location>
</feature>
<feature type="region of interest" description="Disordered" evidence="1">
    <location>
        <begin position="1775"/>
        <end position="1804"/>
    </location>
</feature>
<feature type="compositionally biased region" description="Basic residues" evidence="1">
    <location>
        <begin position="360"/>
        <end position="376"/>
    </location>
</feature>
<feature type="compositionally biased region" description="Polar residues" evidence="1">
    <location>
        <begin position="1628"/>
        <end position="1648"/>
    </location>
</feature>
<feature type="compositionally biased region" description="Low complexity" evidence="1">
    <location>
        <begin position="1294"/>
        <end position="1308"/>
    </location>
</feature>
<feature type="compositionally biased region" description="Polar residues" evidence="1">
    <location>
        <begin position="1675"/>
        <end position="1684"/>
    </location>
</feature>
<keyword evidence="3" id="KW-1185">Reference proteome</keyword>
<feature type="compositionally biased region" description="Polar residues" evidence="1">
    <location>
        <begin position="1398"/>
        <end position="1407"/>
    </location>
</feature>
<accession>A0A9P5B4E4</accession>
<feature type="compositionally biased region" description="Polar residues" evidence="1">
    <location>
        <begin position="1027"/>
        <end position="1060"/>
    </location>
</feature>
<feature type="compositionally biased region" description="Polar residues" evidence="1">
    <location>
        <begin position="898"/>
        <end position="910"/>
    </location>
</feature>
<feature type="region of interest" description="Disordered" evidence="1">
    <location>
        <begin position="559"/>
        <end position="1486"/>
    </location>
</feature>
<name>A0A9P5B4E4_9HYPO</name>
<feature type="region of interest" description="Disordered" evidence="1">
    <location>
        <begin position="1675"/>
        <end position="1705"/>
    </location>
</feature>
<feature type="compositionally biased region" description="Basic residues" evidence="1">
    <location>
        <begin position="1781"/>
        <end position="1791"/>
    </location>
</feature>
<proteinExistence type="predicted"/>
<gene>
    <name evidence="2" type="ORF">FAGAP_8519</name>
</gene>
<feature type="compositionally biased region" description="Polar residues" evidence="1">
    <location>
        <begin position="1364"/>
        <end position="1379"/>
    </location>
</feature>
<feature type="compositionally biased region" description="Basic and acidic residues" evidence="1">
    <location>
        <begin position="887"/>
        <end position="897"/>
    </location>
</feature>
<feature type="compositionally biased region" description="Low complexity" evidence="1">
    <location>
        <begin position="987"/>
        <end position="1008"/>
    </location>
</feature>
<feature type="compositionally biased region" description="Basic residues" evidence="1">
    <location>
        <begin position="216"/>
        <end position="233"/>
    </location>
</feature>
<feature type="region of interest" description="Disordered" evidence="1">
    <location>
        <begin position="1534"/>
        <end position="1570"/>
    </location>
</feature>
<feature type="region of interest" description="Disordered" evidence="1">
    <location>
        <begin position="351"/>
        <end position="380"/>
    </location>
</feature>
<feature type="compositionally biased region" description="Polar residues" evidence="1">
    <location>
        <begin position="967"/>
        <end position="976"/>
    </location>
</feature>
<feature type="compositionally biased region" description="Low complexity" evidence="1">
    <location>
        <begin position="1171"/>
        <end position="1180"/>
    </location>
</feature>
<feature type="compositionally biased region" description="Low complexity" evidence="1">
    <location>
        <begin position="1065"/>
        <end position="1100"/>
    </location>
</feature>
<feature type="compositionally biased region" description="Polar residues" evidence="1">
    <location>
        <begin position="1129"/>
        <end position="1142"/>
    </location>
</feature>
<organism evidence="2 3">
    <name type="scientific">Fusarium agapanthi</name>
    <dbReference type="NCBI Taxonomy" id="1803897"/>
    <lineage>
        <taxon>Eukaryota</taxon>
        <taxon>Fungi</taxon>
        <taxon>Dikarya</taxon>
        <taxon>Ascomycota</taxon>
        <taxon>Pezizomycotina</taxon>
        <taxon>Sordariomycetes</taxon>
        <taxon>Hypocreomycetidae</taxon>
        <taxon>Hypocreales</taxon>
        <taxon>Nectriaceae</taxon>
        <taxon>Fusarium</taxon>
        <taxon>Fusarium fujikuroi species complex</taxon>
    </lineage>
</organism>
<protein>
    <submittedName>
        <fullName evidence="2">Uncharacterized protein</fullName>
    </submittedName>
</protein>